<keyword evidence="4" id="KW-0808">Transferase</keyword>
<evidence type="ECO:0000256" key="9">
    <source>
        <dbReference type="ARBA" id="ARBA00047783"/>
    </source>
</evidence>
<keyword evidence="6" id="KW-0819">tRNA processing</keyword>
<dbReference type="NCBIfam" id="NF047732">
    <property type="entry name" value="tRNAMtaseTrm5bMeth"/>
    <property type="match status" value="1"/>
</dbReference>
<comment type="catalytic activity">
    <reaction evidence="9">
        <text>guanosine(37) in tRNA + S-adenosyl-L-methionine = N(1)-methylguanosine(37) in tRNA + S-adenosyl-L-homocysteine + H(+)</text>
        <dbReference type="Rhea" id="RHEA:36899"/>
        <dbReference type="Rhea" id="RHEA-COMP:10145"/>
        <dbReference type="Rhea" id="RHEA-COMP:10147"/>
        <dbReference type="ChEBI" id="CHEBI:15378"/>
        <dbReference type="ChEBI" id="CHEBI:57856"/>
        <dbReference type="ChEBI" id="CHEBI:59789"/>
        <dbReference type="ChEBI" id="CHEBI:73542"/>
        <dbReference type="ChEBI" id="CHEBI:74269"/>
        <dbReference type="EC" id="2.1.1.228"/>
    </reaction>
</comment>
<reference evidence="11" key="1">
    <citation type="submission" date="2007-06" db="EMBL/GenBank/DDBJ databases">
        <title>Complete sequence of Methanococcus aeolicus Nankai-3.</title>
        <authorList>
            <consortium name="US DOE Joint Genome Institute"/>
            <person name="Copeland A."/>
            <person name="Lucas S."/>
            <person name="Lapidus A."/>
            <person name="Barry K."/>
            <person name="Glavina del Rio T."/>
            <person name="Dalin E."/>
            <person name="Tice H."/>
            <person name="Pitluck S."/>
            <person name="Chain P."/>
            <person name="Malfatti S."/>
            <person name="Shin M."/>
            <person name="Vergez L."/>
            <person name="Schmutz J."/>
            <person name="Larimer F."/>
            <person name="Land M."/>
            <person name="Hauser L."/>
            <person name="Kyrpides N."/>
            <person name="Lykidis A."/>
            <person name="Sieprawska-Lupa M."/>
            <person name="Whitman W.B."/>
            <person name="Richardson P."/>
        </authorList>
    </citation>
    <scope>NUCLEOTIDE SEQUENCE [LARGE SCALE GENOMIC DNA]</scope>
    <source>
        <strain evidence="11">Nankai-3</strain>
    </source>
</reference>
<dbReference type="GO" id="GO:0052906">
    <property type="term" value="F:tRNA (guanine(37)-N1)-methyltransferase activity"/>
    <property type="evidence" value="ECO:0007669"/>
    <property type="project" value="UniProtKB-EC"/>
</dbReference>
<protein>
    <recommendedName>
        <fullName evidence="1">tRNA (guanine(37)-N(1))-methyltransferase</fullName>
        <ecNumber evidence="1">2.1.1.228</ecNumber>
    </recommendedName>
    <alternativeName>
        <fullName evidence="7">M1G-methyltransferase</fullName>
    </alternativeName>
    <alternativeName>
        <fullName evidence="8">tRNA [GM37] methyltransferase</fullName>
    </alternativeName>
</protein>
<dbReference type="PANTHER" id="PTHR23245:SF36">
    <property type="entry name" value="TRNA (GUANINE(37)-N1)-METHYLTRANSFERASE"/>
    <property type="match status" value="1"/>
</dbReference>
<dbReference type="RefSeq" id="WP_011972996.1">
    <property type="nucleotide sequence ID" value="NC_009635.1"/>
</dbReference>
<dbReference type="KEGG" id="mae:Maeo_0275"/>
<accession>A6UTP2</accession>
<evidence type="ECO:0000256" key="6">
    <source>
        <dbReference type="ARBA" id="ARBA00022694"/>
    </source>
</evidence>
<dbReference type="GO" id="GO:0005737">
    <property type="term" value="C:cytoplasm"/>
    <property type="evidence" value="ECO:0007669"/>
    <property type="project" value="TreeGrafter"/>
</dbReference>
<dbReference type="Gene3D" id="3.30.300.110">
    <property type="entry name" value="Met-10+ protein-like domains"/>
    <property type="match status" value="1"/>
</dbReference>
<dbReference type="AlphaFoldDB" id="A6UTP2"/>
<evidence type="ECO:0000256" key="1">
    <source>
        <dbReference type="ARBA" id="ARBA00012807"/>
    </source>
</evidence>
<keyword evidence="5" id="KW-0949">S-adenosyl-L-methionine</keyword>
<keyword evidence="2" id="KW-0963">Cytoplasm</keyword>
<dbReference type="FunFam" id="3.30.300.110:FF:000001">
    <property type="entry name" value="tRNA (guanine(37)-N1)-methyltransferase"/>
    <property type="match status" value="1"/>
</dbReference>
<dbReference type="Pfam" id="PF25133">
    <property type="entry name" value="TYW2_N_2"/>
    <property type="match status" value="1"/>
</dbReference>
<gene>
    <name evidence="11" type="ordered locus">Maeo_0275</name>
</gene>
<evidence type="ECO:0000256" key="4">
    <source>
        <dbReference type="ARBA" id="ARBA00022679"/>
    </source>
</evidence>
<proteinExistence type="predicted"/>
<evidence type="ECO:0000256" key="5">
    <source>
        <dbReference type="ARBA" id="ARBA00022691"/>
    </source>
</evidence>
<keyword evidence="12" id="KW-1185">Reference proteome</keyword>
<dbReference type="HOGENOM" id="CLU_022610_0_1_2"/>
<dbReference type="Gene3D" id="3.30.70.2580">
    <property type="match status" value="1"/>
</dbReference>
<dbReference type="InterPro" id="IPR056744">
    <property type="entry name" value="TRM5/TYW2-like_N"/>
</dbReference>
<evidence type="ECO:0000256" key="7">
    <source>
        <dbReference type="ARBA" id="ARBA00029736"/>
    </source>
</evidence>
<organism evidence="11 12">
    <name type="scientific">Methanococcus aeolicus (strain ATCC BAA-1280 / DSM 17508 / OCM 812 / Nankai-3)</name>
    <dbReference type="NCBI Taxonomy" id="419665"/>
    <lineage>
        <taxon>Archaea</taxon>
        <taxon>Methanobacteriati</taxon>
        <taxon>Methanobacteriota</taxon>
        <taxon>Methanomada group</taxon>
        <taxon>Methanococci</taxon>
        <taxon>Methanococcales</taxon>
        <taxon>Methanococcaceae</taxon>
        <taxon>Methanococcus</taxon>
    </lineage>
</organism>
<dbReference type="EMBL" id="CP000743">
    <property type="protein sequence ID" value="ABR55864.1"/>
    <property type="molecule type" value="Genomic_DNA"/>
</dbReference>
<dbReference type="Gene3D" id="3.40.50.150">
    <property type="entry name" value="Vaccinia Virus protein VP39"/>
    <property type="match status" value="1"/>
</dbReference>
<dbReference type="SUPFAM" id="SSF53335">
    <property type="entry name" value="S-adenosyl-L-methionine-dependent methyltransferases"/>
    <property type="match status" value="1"/>
</dbReference>
<dbReference type="InterPro" id="IPR029063">
    <property type="entry name" value="SAM-dependent_MTases_sf"/>
</dbReference>
<dbReference type="GeneID" id="5327501"/>
<evidence type="ECO:0000256" key="8">
    <source>
        <dbReference type="ARBA" id="ARBA00033392"/>
    </source>
</evidence>
<dbReference type="PROSITE" id="PS51684">
    <property type="entry name" value="SAM_MT_TRM5_TYW2"/>
    <property type="match status" value="1"/>
</dbReference>
<dbReference type="eggNOG" id="arCOG00033">
    <property type="taxonomic scope" value="Archaea"/>
</dbReference>
<dbReference type="Proteomes" id="UP000001106">
    <property type="component" value="Chromosome"/>
</dbReference>
<sequence length="355" mass="41323">MTITEVETTITAKKVLCCKVPTNKGERIRKILLDNNELNKNYKLKKEDNYLFIPIISTDETEIDKSIMENLKKIYNNIEFIEINMLGNPKTNKLNFREYLLKNFKKEIENGAVVLSYDIIGDIVIIQISDNIDENIAKKIGAKALELIPSVKSVYRRKSEILGEFRVRELELLAGEYKTLTMYKENGYRLWVDVEKVYFSPRLGWERKRIMEKVKPEDIVVDMFCGVGPFSIACKNAKKIYAIDINPDAVELLKKNIKLNKLQHKIIPINNDIRKTEVKGNRIIMNLPKFAHLFVDTALKMVEKNGIIHYYTVGTDYNEAINLFKSKCNCEIVEKRIVKSYSPREHIFVLDIKIY</sequence>
<dbReference type="InterPro" id="IPR030382">
    <property type="entry name" value="MeTrfase_TRM5/TYW2"/>
</dbReference>
<dbReference type="OrthoDB" id="8079at2157"/>
<dbReference type="InterPro" id="IPR056743">
    <property type="entry name" value="TRM5-TYW2-like_MTfase"/>
</dbReference>
<evidence type="ECO:0000313" key="11">
    <source>
        <dbReference type="EMBL" id="ABR55864.1"/>
    </source>
</evidence>
<evidence type="ECO:0000256" key="2">
    <source>
        <dbReference type="ARBA" id="ARBA00022490"/>
    </source>
</evidence>
<feature type="domain" description="SAM-dependent methyltransferase TRM5/TYW2-type" evidence="10">
    <location>
        <begin position="117"/>
        <end position="355"/>
    </location>
</feature>
<evidence type="ECO:0000313" key="12">
    <source>
        <dbReference type="Proteomes" id="UP000001106"/>
    </source>
</evidence>
<dbReference type="Pfam" id="PF18093">
    <property type="entry name" value="Trm5_N"/>
    <property type="match status" value="1"/>
</dbReference>
<dbReference type="PANTHER" id="PTHR23245">
    <property type="entry name" value="TRNA METHYLTRANSFERASE"/>
    <property type="match status" value="1"/>
</dbReference>
<dbReference type="InterPro" id="IPR040601">
    <property type="entry name" value="Trm5a/b_N"/>
</dbReference>
<keyword evidence="3" id="KW-0489">Methyltransferase</keyword>
<dbReference type="Pfam" id="PF02475">
    <property type="entry name" value="TRM5-TYW2_MTfase"/>
    <property type="match status" value="1"/>
</dbReference>
<dbReference type="EC" id="2.1.1.228" evidence="1"/>
<evidence type="ECO:0000256" key="3">
    <source>
        <dbReference type="ARBA" id="ARBA00022603"/>
    </source>
</evidence>
<dbReference type="GO" id="GO:0002939">
    <property type="term" value="P:tRNA N1-guanine methylation"/>
    <property type="evidence" value="ECO:0007669"/>
    <property type="project" value="TreeGrafter"/>
</dbReference>
<dbReference type="STRING" id="419665.Maeo_0275"/>
<dbReference type="CDD" id="cd02440">
    <property type="entry name" value="AdoMet_MTases"/>
    <property type="match status" value="1"/>
</dbReference>
<evidence type="ECO:0000259" key="10">
    <source>
        <dbReference type="PROSITE" id="PS51684"/>
    </source>
</evidence>
<name>A6UTP2_META3</name>